<keyword evidence="1" id="KW-0732">Signal</keyword>
<comment type="caution">
    <text evidence="2">The sequence shown here is derived from an EMBL/GenBank/DDBJ whole genome shotgun (WGS) entry which is preliminary data.</text>
</comment>
<dbReference type="Proteomes" id="UP000309215">
    <property type="component" value="Unassembled WGS sequence"/>
</dbReference>
<evidence type="ECO:0000256" key="1">
    <source>
        <dbReference type="SAM" id="SignalP"/>
    </source>
</evidence>
<protein>
    <submittedName>
        <fullName evidence="2">Uncharacterized protein</fullName>
    </submittedName>
</protein>
<dbReference type="EMBL" id="SSMQ01000041">
    <property type="protein sequence ID" value="TKD01222.1"/>
    <property type="molecule type" value="Genomic_DNA"/>
</dbReference>
<dbReference type="RefSeq" id="WP_136932914.1">
    <property type="nucleotide sequence ID" value="NZ_SSMQ01000041.1"/>
</dbReference>
<accession>A0A4U1J452</accession>
<sequence>MVRAGKRWFAWMVAACCAAVSAIAQAAPGDVEEETEEVADAESAFVGAGGFSAALFRFVTIVQDDGTDKAGGWQAAATTLNFVDGRHLFPQGWACQVFVGMPIRHSTHGVISPQEAARVTSVAATNASTIVMHRRPQWLRALFCLEFEKELLAQLNMQKSGLGASVSAR</sequence>
<evidence type="ECO:0000313" key="2">
    <source>
        <dbReference type="EMBL" id="TKD01222.1"/>
    </source>
</evidence>
<proteinExistence type="predicted"/>
<evidence type="ECO:0000313" key="3">
    <source>
        <dbReference type="Proteomes" id="UP000309215"/>
    </source>
</evidence>
<keyword evidence="3" id="KW-1185">Reference proteome</keyword>
<dbReference type="OrthoDB" id="5522577at2"/>
<reference evidence="2 3" key="1">
    <citation type="submission" date="2019-04" db="EMBL/GenBank/DDBJ databases">
        <authorList>
            <person name="Li Y."/>
            <person name="Wang J."/>
        </authorList>
    </citation>
    <scope>NUCLEOTIDE SEQUENCE [LARGE SCALE GENOMIC DNA]</scope>
    <source>
        <strain evidence="2 3">DSM 14668</strain>
    </source>
</reference>
<organism evidence="2 3">
    <name type="scientific">Polyangium fumosum</name>
    <dbReference type="NCBI Taxonomy" id="889272"/>
    <lineage>
        <taxon>Bacteria</taxon>
        <taxon>Pseudomonadati</taxon>
        <taxon>Myxococcota</taxon>
        <taxon>Polyangia</taxon>
        <taxon>Polyangiales</taxon>
        <taxon>Polyangiaceae</taxon>
        <taxon>Polyangium</taxon>
    </lineage>
</organism>
<name>A0A4U1J452_9BACT</name>
<feature type="signal peptide" evidence="1">
    <location>
        <begin position="1"/>
        <end position="26"/>
    </location>
</feature>
<gene>
    <name evidence="2" type="ORF">E8A74_31985</name>
</gene>
<feature type="chain" id="PRO_5020565961" evidence="1">
    <location>
        <begin position="27"/>
        <end position="169"/>
    </location>
</feature>
<dbReference type="AlphaFoldDB" id="A0A4U1J452"/>